<dbReference type="Proteomes" id="UP000184356">
    <property type="component" value="Unassembled WGS sequence"/>
</dbReference>
<feature type="domain" description="ABC transmembrane type-1" evidence="15">
    <location>
        <begin position="916"/>
        <end position="1196"/>
    </location>
</feature>
<dbReference type="PANTHER" id="PTHR24223:SF345">
    <property type="entry name" value="ABC MULTIDRUG TRANSPORTER (EUROFUNG)"/>
    <property type="match status" value="1"/>
</dbReference>
<dbReference type="GO" id="GO:0005886">
    <property type="term" value="C:plasma membrane"/>
    <property type="evidence" value="ECO:0007669"/>
    <property type="project" value="UniProtKB-SubCell"/>
</dbReference>
<name>A0A1L9T9N2_9EURO</name>
<dbReference type="FunFam" id="3.40.50.300:FF:001854">
    <property type="entry name" value="ABC multidrug transporter (Eurofung)"/>
    <property type="match status" value="1"/>
</dbReference>
<feature type="transmembrane region" description="Helical" evidence="13">
    <location>
        <begin position="162"/>
        <end position="180"/>
    </location>
</feature>
<feature type="transmembrane region" description="Helical" evidence="13">
    <location>
        <begin position="905"/>
        <end position="935"/>
    </location>
</feature>
<evidence type="ECO:0000256" key="2">
    <source>
        <dbReference type="ARBA" id="ARBA00009726"/>
    </source>
</evidence>
<evidence type="ECO:0000256" key="12">
    <source>
        <dbReference type="SAM" id="MobiDB-lite"/>
    </source>
</evidence>
<dbReference type="GO" id="GO:0016887">
    <property type="term" value="F:ATP hydrolysis activity"/>
    <property type="evidence" value="ECO:0007669"/>
    <property type="project" value="InterPro"/>
</dbReference>
<dbReference type="InterPro" id="IPR044746">
    <property type="entry name" value="ABCC_6TM_D1"/>
</dbReference>
<dbReference type="InterPro" id="IPR036640">
    <property type="entry name" value="ABC1_TM_sf"/>
</dbReference>
<dbReference type="InterPro" id="IPR050173">
    <property type="entry name" value="ABC_transporter_C-like"/>
</dbReference>
<dbReference type="FunFam" id="3.40.50.300:FF:000838">
    <property type="entry name" value="ABC multidrug transporter (Eurofung)"/>
    <property type="match status" value="1"/>
</dbReference>
<comment type="similarity">
    <text evidence="2">Belongs to the ABC transporter superfamily. ABCC family. Conjugate transporter (TC 3.A.1.208) subfamily.</text>
</comment>
<dbReference type="SUPFAM" id="SSF52540">
    <property type="entry name" value="P-loop containing nucleoside triphosphate hydrolases"/>
    <property type="match status" value="2"/>
</dbReference>
<dbReference type="Pfam" id="PF24357">
    <property type="entry name" value="TMD0_ABC"/>
    <property type="match status" value="1"/>
</dbReference>
<evidence type="ECO:0000256" key="9">
    <source>
        <dbReference type="ARBA" id="ARBA00022989"/>
    </source>
</evidence>
<evidence type="ECO:0000256" key="4">
    <source>
        <dbReference type="ARBA" id="ARBA00022475"/>
    </source>
</evidence>
<accession>A0A1L9T9N2</accession>
<dbReference type="InterPro" id="IPR011527">
    <property type="entry name" value="ABC1_TM_dom"/>
</dbReference>
<dbReference type="VEuPathDB" id="FungiDB:ASPSYDRAFT_92341"/>
<feature type="domain" description="ABC transporter" evidence="14">
    <location>
        <begin position="1233"/>
        <end position="1462"/>
    </location>
</feature>
<dbReference type="CDD" id="cd03250">
    <property type="entry name" value="ABCC_MRP_domain1"/>
    <property type="match status" value="1"/>
</dbReference>
<dbReference type="GeneID" id="63768733"/>
<feature type="domain" description="ABC transporter" evidence="14">
    <location>
        <begin position="623"/>
        <end position="856"/>
    </location>
</feature>
<comment type="subcellular location">
    <subcellularLocation>
        <location evidence="1">Cell membrane</location>
        <topology evidence="1">Multi-pass membrane protein</topology>
    </subcellularLocation>
</comment>
<dbReference type="GO" id="GO:0140359">
    <property type="term" value="F:ABC-type transporter activity"/>
    <property type="evidence" value="ECO:0007669"/>
    <property type="project" value="InterPro"/>
</dbReference>
<evidence type="ECO:0000256" key="3">
    <source>
        <dbReference type="ARBA" id="ARBA00022448"/>
    </source>
</evidence>
<keyword evidence="10 13" id="KW-0472">Membrane</keyword>
<keyword evidence="5 13" id="KW-0812">Transmembrane</keyword>
<sequence length="1471" mass="162490">MAEHATYCTGVDDSWKVHALTCRGGFDFTLLFEEVVLCILPIVLAIAISPFRIYGLLRTTSKIGPSKRPIYKAAAWILWSALQFLQAVLWALPDARRTRLSFASNLIMGCGSIILCVLSYIEHSRSVRPAFLLELYLLVTLPFDAARARTLWLRDGGDVDKLMAIVASFAVGVKVMLVLLESWQKKAILKNKYKNYPAEARAGLANRAFFWWLNPLFLTGFRKTLQVEDLYTLDKRLESPRLRDLLGSRWSKEHQNGKSSLIAVVFKTFKWSILAVIPPRLCMIGLTFCQPLLLHKAMELSAEEVSIESTHIGYGLIGAYILVYVGMAIMMSQQQHLTYRAITMVRGALVSLIYKKASVLSIQDADPAASLTLMTADIERIVQGWQTMHEIWANATEIALAIVLLERQLGIACAVPIGVAIFALLGSLVAMSGVMAKQAKWLEAIENRISSTGAMLASIKGVKLLGLKPTLMASIQKLRLEELDISRGFRKLLVWNMAFAWLTRIFAPIVSFAAFVAISEKSSEGSSLDINMVYTSLSLFALLADPFLSLVMALMGFLGSIGSFARIQEFLNKETHQADAEPPRWSSVTSLSLREKRDTSSTSSTLTLTEDKNTRSSQMKFALPLMDMIMVESAGFGFDPKAEPILEGIRMTLPGRSFSMIVGPSGSGKSILLKGLLGEVPCLEGKVKMSSESIAYCDQTPWHMNGTIRDSITAMSEFDLLWYTTVIRACALEQDLAQWPQADQAVIGSRGVALSGGQSQRIALARAIYARKRLLILDDVFSGLDAATENHIFCSLLGVNGLLREAGTTVVLASSSVKRIPYADHIVVLNEERRLTESGSFGDLAEQSGYISSFSLPAPNWDSTIEAEYVPKSKPSRTSVQPVKKEDWSEENVHKHRGSLGTYVFYIRAVGWIPTLIFLVTIAGFVFCISFPSIWLKWWAAADAAEPGEHTQHYVGIYFVLGGLAMICLLVSCWDVIVSSVPRSGERFHGALLDTVLSAPMRFLSTTDSGSILNRFSQDLQLIDMELPVAAINVVVTFFLCIAQMILVAVASVYAAIAFPVVLLSLYGIQKVYLRTSRQLRILDIEAKAPLLSHFTDCLSGLVTLRAFGWQDAMEERSLKILDYSQRPFYSMYSAQRWLTLTLDLVVAGIAAVLIILVVSLRGTLNAAYVGVALFNVILFSQTVKLLVQFWTNMETHIGSVVRVKDFTAKVEKEDLPGENKPVPATWPIRGGIEFRNVSAAYSSGLVLKDVSLSIRPGEKVGICGRTGSGKTSLMLSIFRMIELNSGTIDIDGLDISTIPRQEIRSRLNGVSQDTVFIKGSVRLNADPTGSSSDRAIWDALKSVQLMNVVQDKGGLTVNIDDLHLSHGQKQLFCLVRAVLHPSKILVLDEATSNVDSKTDQTMQRVIREKFSNHTILAVAHKLDTILDYDKVVVLDQGQVLECEDPYSLLTRDSAFSKLYAHSLSSEEEQR</sequence>
<evidence type="ECO:0000256" key="10">
    <source>
        <dbReference type="ARBA" id="ARBA00023136"/>
    </source>
</evidence>
<dbReference type="Pfam" id="PF00005">
    <property type="entry name" value="ABC_tran"/>
    <property type="match status" value="2"/>
</dbReference>
<dbReference type="PANTHER" id="PTHR24223">
    <property type="entry name" value="ATP-BINDING CASSETTE SUB-FAMILY C"/>
    <property type="match status" value="1"/>
</dbReference>
<evidence type="ECO:0000256" key="5">
    <source>
        <dbReference type="ARBA" id="ARBA00022692"/>
    </source>
</evidence>
<dbReference type="CDD" id="cd03244">
    <property type="entry name" value="ABCC_MRP_domain2"/>
    <property type="match status" value="1"/>
</dbReference>
<dbReference type="SMART" id="SM00382">
    <property type="entry name" value="AAA"/>
    <property type="match status" value="2"/>
</dbReference>
<dbReference type="Gene3D" id="1.20.1560.10">
    <property type="entry name" value="ABC transporter type 1, transmembrane domain"/>
    <property type="match status" value="2"/>
</dbReference>
<feature type="transmembrane region" description="Helical" evidence="13">
    <location>
        <begin position="313"/>
        <end position="330"/>
    </location>
</feature>
<feature type="transmembrane region" description="Helical" evidence="13">
    <location>
        <begin position="538"/>
        <end position="558"/>
    </location>
</feature>
<feature type="transmembrane region" description="Helical" evidence="13">
    <location>
        <begin position="1167"/>
        <end position="1188"/>
    </location>
</feature>
<feature type="transmembrane region" description="Helical" evidence="13">
    <location>
        <begin position="34"/>
        <end position="57"/>
    </location>
</feature>
<reference evidence="17" key="1">
    <citation type="journal article" date="2017" name="Genome Biol.">
        <title>Comparative genomics reveals high biological diversity and specific adaptations in the industrially and medically important fungal genus Aspergillus.</title>
        <authorList>
            <person name="de Vries R.P."/>
            <person name="Riley R."/>
            <person name="Wiebenga A."/>
            <person name="Aguilar-Osorio G."/>
            <person name="Amillis S."/>
            <person name="Uchima C.A."/>
            <person name="Anderluh G."/>
            <person name="Asadollahi M."/>
            <person name="Askin M."/>
            <person name="Barry K."/>
            <person name="Battaglia E."/>
            <person name="Bayram O."/>
            <person name="Benocci T."/>
            <person name="Braus-Stromeyer S.A."/>
            <person name="Caldana C."/>
            <person name="Canovas D."/>
            <person name="Cerqueira G.C."/>
            <person name="Chen F."/>
            <person name="Chen W."/>
            <person name="Choi C."/>
            <person name="Clum A."/>
            <person name="Dos Santos R.A."/>
            <person name="Damasio A.R."/>
            <person name="Diallinas G."/>
            <person name="Emri T."/>
            <person name="Fekete E."/>
            <person name="Flipphi M."/>
            <person name="Freyberg S."/>
            <person name="Gallo A."/>
            <person name="Gournas C."/>
            <person name="Habgood R."/>
            <person name="Hainaut M."/>
            <person name="Harispe M.L."/>
            <person name="Henrissat B."/>
            <person name="Hilden K.S."/>
            <person name="Hope R."/>
            <person name="Hossain A."/>
            <person name="Karabika E."/>
            <person name="Karaffa L."/>
            <person name="Karanyi Z."/>
            <person name="Krasevec N."/>
            <person name="Kuo A."/>
            <person name="Kusch H."/>
            <person name="LaButti K."/>
            <person name="Lagendijk E.L."/>
            <person name="Lapidus A."/>
            <person name="Levasseur A."/>
            <person name="Lindquist E."/>
            <person name="Lipzen A."/>
            <person name="Logrieco A.F."/>
            <person name="MacCabe A."/>
            <person name="Maekelae M.R."/>
            <person name="Malavazi I."/>
            <person name="Melin P."/>
            <person name="Meyer V."/>
            <person name="Mielnichuk N."/>
            <person name="Miskei M."/>
            <person name="Molnar A.P."/>
            <person name="Mule G."/>
            <person name="Ngan C.Y."/>
            <person name="Orejas M."/>
            <person name="Orosz E."/>
            <person name="Ouedraogo J.P."/>
            <person name="Overkamp K.M."/>
            <person name="Park H.-S."/>
            <person name="Perrone G."/>
            <person name="Piumi F."/>
            <person name="Punt P.J."/>
            <person name="Ram A.F."/>
            <person name="Ramon A."/>
            <person name="Rauscher S."/>
            <person name="Record E."/>
            <person name="Riano-Pachon D.M."/>
            <person name="Robert V."/>
            <person name="Roehrig J."/>
            <person name="Ruller R."/>
            <person name="Salamov A."/>
            <person name="Salih N.S."/>
            <person name="Samson R.A."/>
            <person name="Sandor E."/>
            <person name="Sanguinetti M."/>
            <person name="Schuetze T."/>
            <person name="Sepcic K."/>
            <person name="Shelest E."/>
            <person name="Sherlock G."/>
            <person name="Sophianopoulou V."/>
            <person name="Squina F.M."/>
            <person name="Sun H."/>
            <person name="Susca A."/>
            <person name="Todd R.B."/>
            <person name="Tsang A."/>
            <person name="Unkles S.E."/>
            <person name="van de Wiele N."/>
            <person name="van Rossen-Uffink D."/>
            <person name="Oliveira J.V."/>
            <person name="Vesth T.C."/>
            <person name="Visser J."/>
            <person name="Yu J.-H."/>
            <person name="Zhou M."/>
            <person name="Andersen M.R."/>
            <person name="Archer D.B."/>
            <person name="Baker S.E."/>
            <person name="Benoit I."/>
            <person name="Brakhage A.A."/>
            <person name="Braus G.H."/>
            <person name="Fischer R."/>
            <person name="Frisvad J.C."/>
            <person name="Goldman G.H."/>
            <person name="Houbraken J."/>
            <person name="Oakley B."/>
            <person name="Pocsi I."/>
            <person name="Scazzocchio C."/>
            <person name="Seiboth B."/>
            <person name="vanKuyk P.A."/>
            <person name="Wortman J."/>
            <person name="Dyer P.S."/>
            <person name="Grigoriev I.V."/>
        </authorList>
    </citation>
    <scope>NUCLEOTIDE SEQUENCE [LARGE SCALE GENOMIC DNA]</scope>
    <source>
        <strain evidence="17">CBS 593.65</strain>
    </source>
</reference>
<evidence type="ECO:0000259" key="15">
    <source>
        <dbReference type="PROSITE" id="PS50929"/>
    </source>
</evidence>
<organism evidence="16 17">
    <name type="scientific">Aspergillus sydowii CBS 593.65</name>
    <dbReference type="NCBI Taxonomy" id="1036612"/>
    <lineage>
        <taxon>Eukaryota</taxon>
        <taxon>Fungi</taxon>
        <taxon>Dikarya</taxon>
        <taxon>Ascomycota</taxon>
        <taxon>Pezizomycotina</taxon>
        <taxon>Eurotiomycetes</taxon>
        <taxon>Eurotiomycetidae</taxon>
        <taxon>Eurotiales</taxon>
        <taxon>Aspergillaceae</taxon>
        <taxon>Aspergillus</taxon>
        <taxon>Aspergillus subgen. Nidulantes</taxon>
    </lineage>
</organism>
<dbReference type="InterPro" id="IPR056227">
    <property type="entry name" value="TMD0_ABC"/>
</dbReference>
<dbReference type="PROSITE" id="PS00211">
    <property type="entry name" value="ABC_TRANSPORTER_1"/>
    <property type="match status" value="2"/>
</dbReference>
<dbReference type="CDD" id="cd18580">
    <property type="entry name" value="ABC_6TM_ABCC_D2"/>
    <property type="match status" value="1"/>
</dbReference>
<evidence type="ECO:0000256" key="8">
    <source>
        <dbReference type="ARBA" id="ARBA00022840"/>
    </source>
</evidence>
<dbReference type="PROSITE" id="PS50893">
    <property type="entry name" value="ABC_TRANSPORTER_2"/>
    <property type="match status" value="2"/>
</dbReference>
<feature type="transmembrane region" description="Helical" evidence="13">
    <location>
        <begin position="409"/>
        <end position="431"/>
    </location>
</feature>
<evidence type="ECO:0000256" key="1">
    <source>
        <dbReference type="ARBA" id="ARBA00004651"/>
    </source>
</evidence>
<dbReference type="InterPro" id="IPR003439">
    <property type="entry name" value="ABC_transporter-like_ATP-bd"/>
</dbReference>
<keyword evidence="6" id="KW-0677">Repeat</keyword>
<dbReference type="InterPro" id="IPR044726">
    <property type="entry name" value="ABCC_6TM_D2"/>
</dbReference>
<evidence type="ECO:0000313" key="16">
    <source>
        <dbReference type="EMBL" id="OJJ56148.1"/>
    </source>
</evidence>
<gene>
    <name evidence="16" type="ORF">ASPSYDRAFT_92341</name>
</gene>
<dbReference type="FunFam" id="1.20.1560.10:FF:000055">
    <property type="entry name" value="ABC multidrug transporter (Eurofung)"/>
    <property type="match status" value="1"/>
</dbReference>
<evidence type="ECO:0000313" key="17">
    <source>
        <dbReference type="Proteomes" id="UP000184356"/>
    </source>
</evidence>
<feature type="transmembrane region" description="Helical" evidence="13">
    <location>
        <begin position="1138"/>
        <end position="1161"/>
    </location>
</feature>
<evidence type="ECO:0000256" key="13">
    <source>
        <dbReference type="SAM" id="Phobius"/>
    </source>
</evidence>
<feature type="transmembrane region" description="Helical" evidence="13">
    <location>
        <begin position="69"/>
        <end position="90"/>
    </location>
</feature>
<dbReference type="Pfam" id="PF00664">
    <property type="entry name" value="ABC_membrane"/>
    <property type="match status" value="2"/>
</dbReference>
<feature type="transmembrane region" description="Helical" evidence="13">
    <location>
        <begin position="1053"/>
        <end position="1074"/>
    </location>
</feature>
<dbReference type="InterPro" id="IPR027417">
    <property type="entry name" value="P-loop_NTPase"/>
</dbReference>
<keyword evidence="7" id="KW-0547">Nucleotide-binding</keyword>
<dbReference type="RefSeq" id="XP_040699954.1">
    <property type="nucleotide sequence ID" value="XM_040852660.1"/>
</dbReference>
<dbReference type="EMBL" id="KV878591">
    <property type="protein sequence ID" value="OJJ56148.1"/>
    <property type="molecule type" value="Genomic_DNA"/>
</dbReference>
<evidence type="ECO:0008006" key="18">
    <source>
        <dbReference type="Google" id="ProtNLM"/>
    </source>
</evidence>
<dbReference type="InterPro" id="IPR017871">
    <property type="entry name" value="ABC_transporter-like_CS"/>
</dbReference>
<dbReference type="InterPro" id="IPR003593">
    <property type="entry name" value="AAA+_ATPase"/>
</dbReference>
<proteinExistence type="inferred from homology"/>
<protein>
    <recommendedName>
        <fullName evidence="18">ABC transporter</fullName>
    </recommendedName>
</protein>
<feature type="transmembrane region" description="Helical" evidence="13">
    <location>
        <begin position="1027"/>
        <end position="1047"/>
    </location>
</feature>
<feature type="transmembrane region" description="Helical" evidence="13">
    <location>
        <begin position="955"/>
        <end position="977"/>
    </location>
</feature>
<dbReference type="PROSITE" id="PS50929">
    <property type="entry name" value="ABC_TM1F"/>
    <property type="match status" value="2"/>
</dbReference>
<keyword evidence="8" id="KW-0067">ATP-binding</keyword>
<dbReference type="OrthoDB" id="6500128at2759"/>
<keyword evidence="3" id="KW-0813">Transport</keyword>
<dbReference type="Gene3D" id="3.40.50.300">
    <property type="entry name" value="P-loop containing nucleotide triphosphate hydrolases"/>
    <property type="match status" value="2"/>
</dbReference>
<evidence type="ECO:0000256" key="7">
    <source>
        <dbReference type="ARBA" id="ARBA00022741"/>
    </source>
</evidence>
<feature type="region of interest" description="Disordered" evidence="12">
    <location>
        <begin position="581"/>
        <end position="612"/>
    </location>
</feature>
<keyword evidence="17" id="KW-1185">Reference proteome</keyword>
<feature type="transmembrane region" description="Helical" evidence="13">
    <location>
        <begin position="102"/>
        <end position="121"/>
    </location>
</feature>
<evidence type="ECO:0000256" key="11">
    <source>
        <dbReference type="ARBA" id="ARBA00023180"/>
    </source>
</evidence>
<feature type="transmembrane region" description="Helical" evidence="13">
    <location>
        <begin position="271"/>
        <end position="293"/>
    </location>
</feature>
<dbReference type="STRING" id="1036612.A0A1L9T9N2"/>
<keyword evidence="11" id="KW-0325">Glycoprotein</keyword>
<dbReference type="FunFam" id="1.20.1560.10:FF:000066">
    <property type="entry name" value="ABC multidrug transporter (Eurofung)"/>
    <property type="match status" value="1"/>
</dbReference>
<dbReference type="SUPFAM" id="SSF90123">
    <property type="entry name" value="ABC transporter transmembrane region"/>
    <property type="match status" value="2"/>
</dbReference>
<feature type="transmembrane region" description="Helical" evidence="13">
    <location>
        <begin position="493"/>
        <end position="518"/>
    </location>
</feature>
<evidence type="ECO:0000259" key="14">
    <source>
        <dbReference type="PROSITE" id="PS50893"/>
    </source>
</evidence>
<keyword evidence="9 13" id="KW-1133">Transmembrane helix</keyword>
<keyword evidence="4" id="KW-1003">Cell membrane</keyword>
<feature type="domain" description="ABC transmembrane type-1" evidence="15">
    <location>
        <begin position="281"/>
        <end position="559"/>
    </location>
</feature>
<evidence type="ECO:0000256" key="6">
    <source>
        <dbReference type="ARBA" id="ARBA00022737"/>
    </source>
</evidence>
<dbReference type="CDD" id="cd18579">
    <property type="entry name" value="ABC_6TM_ABCC_D1"/>
    <property type="match status" value="1"/>
</dbReference>
<dbReference type="GO" id="GO:0005524">
    <property type="term" value="F:ATP binding"/>
    <property type="evidence" value="ECO:0007669"/>
    <property type="project" value="UniProtKB-KW"/>
</dbReference>